<gene>
    <name evidence="1" type="ORF">BDQ12DRAFT_737835</name>
</gene>
<reference evidence="1 2" key="1">
    <citation type="journal article" date="2019" name="Nat. Ecol. Evol.">
        <title>Megaphylogeny resolves global patterns of mushroom evolution.</title>
        <authorList>
            <person name="Varga T."/>
            <person name="Krizsan K."/>
            <person name="Foldi C."/>
            <person name="Dima B."/>
            <person name="Sanchez-Garcia M."/>
            <person name="Sanchez-Ramirez S."/>
            <person name="Szollosi G.J."/>
            <person name="Szarkandi J.G."/>
            <person name="Papp V."/>
            <person name="Albert L."/>
            <person name="Andreopoulos W."/>
            <person name="Angelini C."/>
            <person name="Antonin V."/>
            <person name="Barry K.W."/>
            <person name="Bougher N.L."/>
            <person name="Buchanan P."/>
            <person name="Buyck B."/>
            <person name="Bense V."/>
            <person name="Catcheside P."/>
            <person name="Chovatia M."/>
            <person name="Cooper J."/>
            <person name="Damon W."/>
            <person name="Desjardin D."/>
            <person name="Finy P."/>
            <person name="Geml J."/>
            <person name="Haridas S."/>
            <person name="Hughes K."/>
            <person name="Justo A."/>
            <person name="Karasinski D."/>
            <person name="Kautmanova I."/>
            <person name="Kiss B."/>
            <person name="Kocsube S."/>
            <person name="Kotiranta H."/>
            <person name="LaButti K.M."/>
            <person name="Lechner B.E."/>
            <person name="Liimatainen K."/>
            <person name="Lipzen A."/>
            <person name="Lukacs Z."/>
            <person name="Mihaltcheva S."/>
            <person name="Morgado L.N."/>
            <person name="Niskanen T."/>
            <person name="Noordeloos M.E."/>
            <person name="Ohm R.A."/>
            <person name="Ortiz-Santana B."/>
            <person name="Ovrebo C."/>
            <person name="Racz N."/>
            <person name="Riley R."/>
            <person name="Savchenko A."/>
            <person name="Shiryaev A."/>
            <person name="Soop K."/>
            <person name="Spirin V."/>
            <person name="Szebenyi C."/>
            <person name="Tomsovsky M."/>
            <person name="Tulloss R.E."/>
            <person name="Uehling J."/>
            <person name="Grigoriev I.V."/>
            <person name="Vagvolgyi C."/>
            <person name="Papp T."/>
            <person name="Martin F.M."/>
            <person name="Miettinen O."/>
            <person name="Hibbett D.S."/>
            <person name="Nagy L.G."/>
        </authorList>
    </citation>
    <scope>NUCLEOTIDE SEQUENCE [LARGE SCALE GENOMIC DNA]</scope>
    <source>
        <strain evidence="1 2">CBS 166.37</strain>
    </source>
</reference>
<dbReference type="AlphaFoldDB" id="A0A5C3M1R4"/>
<keyword evidence="2" id="KW-1185">Reference proteome</keyword>
<sequence length="181" mass="19884">MHVRNPDTSTTLLEALSSQTHSSISNMVTSSPRSQQIVPTPLHYRTRNLEFLNPRDVGAGISVVFNTAKSFIYEHRSPTLKATTQSTPTQLQQPWNSEMSAAKLTEKRKSESSHTTSSIHVTTISAYTSTHPTATFGSATPTTILVTSALSDIHAPQGLAFDDAKNFRQPLQSPIWRSNSF</sequence>
<evidence type="ECO:0000313" key="1">
    <source>
        <dbReference type="EMBL" id="TFK34941.1"/>
    </source>
</evidence>
<organism evidence="1 2">
    <name type="scientific">Crucibulum laeve</name>
    <dbReference type="NCBI Taxonomy" id="68775"/>
    <lineage>
        <taxon>Eukaryota</taxon>
        <taxon>Fungi</taxon>
        <taxon>Dikarya</taxon>
        <taxon>Basidiomycota</taxon>
        <taxon>Agaricomycotina</taxon>
        <taxon>Agaricomycetes</taxon>
        <taxon>Agaricomycetidae</taxon>
        <taxon>Agaricales</taxon>
        <taxon>Agaricineae</taxon>
        <taxon>Nidulariaceae</taxon>
        <taxon>Crucibulum</taxon>
    </lineage>
</organism>
<dbReference type="EMBL" id="ML213626">
    <property type="protein sequence ID" value="TFK34941.1"/>
    <property type="molecule type" value="Genomic_DNA"/>
</dbReference>
<evidence type="ECO:0000313" key="2">
    <source>
        <dbReference type="Proteomes" id="UP000308652"/>
    </source>
</evidence>
<name>A0A5C3M1R4_9AGAR</name>
<proteinExistence type="predicted"/>
<dbReference type="Proteomes" id="UP000308652">
    <property type="component" value="Unassembled WGS sequence"/>
</dbReference>
<protein>
    <submittedName>
        <fullName evidence="1">Uncharacterized protein</fullName>
    </submittedName>
</protein>
<accession>A0A5C3M1R4</accession>